<dbReference type="NCBIfam" id="TIGR02937">
    <property type="entry name" value="sigma70-ECF"/>
    <property type="match status" value="1"/>
</dbReference>
<dbReference type="SUPFAM" id="SSF88659">
    <property type="entry name" value="Sigma3 and sigma4 domains of RNA polymerase sigma factors"/>
    <property type="match status" value="1"/>
</dbReference>
<dbReference type="InterPro" id="IPR007627">
    <property type="entry name" value="RNA_pol_sigma70_r2"/>
</dbReference>
<comment type="similarity">
    <text evidence="1">Belongs to the sigma-70 factor family. ECF subfamily.</text>
</comment>
<organism evidence="8 9">
    <name type="scientific">Thermocatellispora tengchongensis</name>
    <dbReference type="NCBI Taxonomy" id="1073253"/>
    <lineage>
        <taxon>Bacteria</taxon>
        <taxon>Bacillati</taxon>
        <taxon>Actinomycetota</taxon>
        <taxon>Actinomycetes</taxon>
        <taxon>Streptosporangiales</taxon>
        <taxon>Streptosporangiaceae</taxon>
        <taxon>Thermocatellispora</taxon>
    </lineage>
</organism>
<evidence type="ECO:0000313" key="9">
    <source>
        <dbReference type="Proteomes" id="UP000578449"/>
    </source>
</evidence>
<evidence type="ECO:0000256" key="6">
    <source>
        <dbReference type="SAM" id="MobiDB-lite"/>
    </source>
</evidence>
<dbReference type="AlphaFoldDB" id="A0A840P6C3"/>
<accession>A0A840P6C3</accession>
<dbReference type="SUPFAM" id="SSF88946">
    <property type="entry name" value="Sigma2 domain of RNA polymerase sigma factors"/>
    <property type="match status" value="1"/>
</dbReference>
<keyword evidence="2" id="KW-0805">Transcription regulation</keyword>
<dbReference type="RefSeq" id="WP_312925605.1">
    <property type="nucleotide sequence ID" value="NZ_BAABIX010000015.1"/>
</dbReference>
<feature type="region of interest" description="Disordered" evidence="6">
    <location>
        <begin position="87"/>
        <end position="111"/>
    </location>
</feature>
<dbReference type="Proteomes" id="UP000578449">
    <property type="component" value="Unassembled WGS sequence"/>
</dbReference>
<gene>
    <name evidence="8" type="ORF">HNP84_004954</name>
</gene>
<dbReference type="Gene3D" id="1.10.10.10">
    <property type="entry name" value="Winged helix-like DNA-binding domain superfamily/Winged helix DNA-binding domain"/>
    <property type="match status" value="1"/>
</dbReference>
<evidence type="ECO:0000259" key="7">
    <source>
        <dbReference type="Pfam" id="PF04542"/>
    </source>
</evidence>
<dbReference type="InterPro" id="IPR039425">
    <property type="entry name" value="RNA_pol_sigma-70-like"/>
</dbReference>
<evidence type="ECO:0000256" key="3">
    <source>
        <dbReference type="ARBA" id="ARBA00023082"/>
    </source>
</evidence>
<dbReference type="GO" id="GO:0006352">
    <property type="term" value="P:DNA-templated transcription initiation"/>
    <property type="evidence" value="ECO:0007669"/>
    <property type="project" value="InterPro"/>
</dbReference>
<dbReference type="InterPro" id="IPR013325">
    <property type="entry name" value="RNA_pol_sigma_r2"/>
</dbReference>
<dbReference type="InterPro" id="IPR013324">
    <property type="entry name" value="RNA_pol_sigma_r3/r4-like"/>
</dbReference>
<dbReference type="GO" id="GO:0003677">
    <property type="term" value="F:DNA binding"/>
    <property type="evidence" value="ECO:0007669"/>
    <property type="project" value="UniProtKB-KW"/>
</dbReference>
<comment type="caution">
    <text evidence="8">The sequence shown here is derived from an EMBL/GenBank/DDBJ whole genome shotgun (WGS) entry which is preliminary data.</text>
</comment>
<reference evidence="8 9" key="1">
    <citation type="submission" date="2020-08" db="EMBL/GenBank/DDBJ databases">
        <title>Genomic Encyclopedia of Type Strains, Phase IV (KMG-IV): sequencing the most valuable type-strain genomes for metagenomic binning, comparative biology and taxonomic classification.</title>
        <authorList>
            <person name="Goeker M."/>
        </authorList>
    </citation>
    <scope>NUCLEOTIDE SEQUENCE [LARGE SCALE GENOMIC DNA]</scope>
    <source>
        <strain evidence="8 9">DSM 45615</strain>
    </source>
</reference>
<keyword evidence="3" id="KW-0731">Sigma factor</keyword>
<keyword evidence="4" id="KW-0238">DNA-binding</keyword>
<evidence type="ECO:0000256" key="5">
    <source>
        <dbReference type="ARBA" id="ARBA00023163"/>
    </source>
</evidence>
<dbReference type="InterPro" id="IPR014284">
    <property type="entry name" value="RNA_pol_sigma-70_dom"/>
</dbReference>
<evidence type="ECO:0000313" key="8">
    <source>
        <dbReference type="EMBL" id="MBB5135218.1"/>
    </source>
</evidence>
<keyword evidence="9" id="KW-1185">Reference proteome</keyword>
<evidence type="ECO:0000256" key="4">
    <source>
        <dbReference type="ARBA" id="ARBA00023125"/>
    </source>
</evidence>
<sequence>MPDTTAPAPLLRAAAEGDRGAWDRLVETYSPMMWACARAYGLASGDADDAVQAAWLRLLEHITAIHTPEALGRWLLTTTRHEALHIARGNSRVLPAPEPPPPPRPGDDTETADPLAIVLDAERRARVWHAVARLHEPCRSLLRLVATDPDAGTHQIALRLGMPRGSVGPTRSRCLRHLSRLIAAEDPP</sequence>
<dbReference type="InterPro" id="IPR036388">
    <property type="entry name" value="WH-like_DNA-bd_sf"/>
</dbReference>
<keyword evidence="5" id="KW-0804">Transcription</keyword>
<dbReference type="EMBL" id="JACHGN010000010">
    <property type="protein sequence ID" value="MBB5135218.1"/>
    <property type="molecule type" value="Genomic_DNA"/>
</dbReference>
<protein>
    <submittedName>
        <fullName evidence="8">RNA polymerase sigma factor (Sigma-70 family)</fullName>
    </submittedName>
</protein>
<feature type="domain" description="RNA polymerase sigma-70 region 2" evidence="7">
    <location>
        <begin position="25"/>
        <end position="92"/>
    </location>
</feature>
<evidence type="ECO:0000256" key="2">
    <source>
        <dbReference type="ARBA" id="ARBA00023015"/>
    </source>
</evidence>
<name>A0A840P6C3_9ACTN</name>
<proteinExistence type="inferred from homology"/>
<evidence type="ECO:0000256" key="1">
    <source>
        <dbReference type="ARBA" id="ARBA00010641"/>
    </source>
</evidence>
<dbReference type="PANTHER" id="PTHR43133:SF8">
    <property type="entry name" value="RNA POLYMERASE SIGMA FACTOR HI_1459-RELATED"/>
    <property type="match status" value="1"/>
</dbReference>
<dbReference type="GO" id="GO:0016987">
    <property type="term" value="F:sigma factor activity"/>
    <property type="evidence" value="ECO:0007669"/>
    <property type="project" value="UniProtKB-KW"/>
</dbReference>
<dbReference type="Pfam" id="PF04542">
    <property type="entry name" value="Sigma70_r2"/>
    <property type="match status" value="1"/>
</dbReference>
<dbReference type="Gene3D" id="1.10.1740.10">
    <property type="match status" value="1"/>
</dbReference>
<dbReference type="PANTHER" id="PTHR43133">
    <property type="entry name" value="RNA POLYMERASE ECF-TYPE SIGMA FACTO"/>
    <property type="match status" value="1"/>
</dbReference>